<proteinExistence type="predicted"/>
<reference evidence="1" key="1">
    <citation type="submission" date="2023-07" db="EMBL/GenBank/DDBJ databases">
        <title>draft genome sequence of fig (Ficus carica).</title>
        <authorList>
            <person name="Takahashi T."/>
            <person name="Nishimura K."/>
        </authorList>
    </citation>
    <scope>NUCLEOTIDE SEQUENCE</scope>
</reference>
<evidence type="ECO:0000313" key="1">
    <source>
        <dbReference type="EMBL" id="GMN48528.1"/>
    </source>
</evidence>
<sequence>MVFSSIRLGRNCLCTSVSWPQTSWYPPIHGCINVNVDDVVDHSKEHIGISVVACVEHGFVIAAATKRMIGRFSPHLDKCVAVREGVWLALVLGFSEWTVETDAINALEVVVFAMFPARGIV</sequence>
<protein>
    <recommendedName>
        <fullName evidence="3">RNase H type-1 domain-containing protein</fullName>
    </recommendedName>
</protein>
<organism evidence="1 2">
    <name type="scientific">Ficus carica</name>
    <name type="common">Common fig</name>
    <dbReference type="NCBI Taxonomy" id="3494"/>
    <lineage>
        <taxon>Eukaryota</taxon>
        <taxon>Viridiplantae</taxon>
        <taxon>Streptophyta</taxon>
        <taxon>Embryophyta</taxon>
        <taxon>Tracheophyta</taxon>
        <taxon>Spermatophyta</taxon>
        <taxon>Magnoliopsida</taxon>
        <taxon>eudicotyledons</taxon>
        <taxon>Gunneridae</taxon>
        <taxon>Pentapetalae</taxon>
        <taxon>rosids</taxon>
        <taxon>fabids</taxon>
        <taxon>Rosales</taxon>
        <taxon>Moraceae</taxon>
        <taxon>Ficeae</taxon>
        <taxon>Ficus</taxon>
    </lineage>
</organism>
<name>A0AA88A5K2_FICCA</name>
<gene>
    <name evidence="1" type="ORF">TIFTF001_017699</name>
</gene>
<comment type="caution">
    <text evidence="1">The sequence shown here is derived from an EMBL/GenBank/DDBJ whole genome shotgun (WGS) entry which is preliminary data.</text>
</comment>
<evidence type="ECO:0008006" key="3">
    <source>
        <dbReference type="Google" id="ProtNLM"/>
    </source>
</evidence>
<evidence type="ECO:0000313" key="2">
    <source>
        <dbReference type="Proteomes" id="UP001187192"/>
    </source>
</evidence>
<dbReference type="EMBL" id="BTGU01000028">
    <property type="protein sequence ID" value="GMN48528.1"/>
    <property type="molecule type" value="Genomic_DNA"/>
</dbReference>
<accession>A0AA88A5K2</accession>
<dbReference type="AlphaFoldDB" id="A0AA88A5K2"/>
<dbReference type="Proteomes" id="UP001187192">
    <property type="component" value="Unassembled WGS sequence"/>
</dbReference>
<keyword evidence="2" id="KW-1185">Reference proteome</keyword>